<evidence type="ECO:0000256" key="3">
    <source>
        <dbReference type="ARBA" id="ARBA00023288"/>
    </source>
</evidence>
<proteinExistence type="predicted"/>
<dbReference type="AlphaFoldDB" id="A0A1X7QZX1"/>
<protein>
    <submittedName>
        <fullName evidence="5">Uncharacterized protein</fullName>
    </submittedName>
</protein>
<evidence type="ECO:0000313" key="5">
    <source>
        <dbReference type="EMBL" id="SMN18977.1"/>
    </source>
</evidence>
<evidence type="ECO:0000313" key="6">
    <source>
        <dbReference type="Proteomes" id="UP000196158"/>
    </source>
</evidence>
<keyword evidence="2" id="KW-0564">Palmitate</keyword>
<organism evidence="5 6">
    <name type="scientific">Maudiozyma saulgeensis</name>
    <dbReference type="NCBI Taxonomy" id="1789683"/>
    <lineage>
        <taxon>Eukaryota</taxon>
        <taxon>Fungi</taxon>
        <taxon>Dikarya</taxon>
        <taxon>Ascomycota</taxon>
        <taxon>Saccharomycotina</taxon>
        <taxon>Saccharomycetes</taxon>
        <taxon>Saccharomycetales</taxon>
        <taxon>Saccharomycetaceae</taxon>
        <taxon>Maudiozyma</taxon>
    </lineage>
</organism>
<evidence type="ECO:0000256" key="1">
    <source>
        <dbReference type="ARBA" id="ARBA00022707"/>
    </source>
</evidence>
<sequence length="112" mass="12078">MGLCASKSETVSSATNATTNKPQTSQRTKKTNTKSNGNKTPAKPKTQTTGKLGTKLSDENGTESQNVSPAEAARLAAEKRQKDQNDSLTQGELGKKLAKERAKTYSSYRKEE</sequence>
<evidence type="ECO:0000256" key="2">
    <source>
        <dbReference type="ARBA" id="ARBA00023139"/>
    </source>
</evidence>
<feature type="compositionally biased region" description="Basic and acidic residues" evidence="4">
    <location>
        <begin position="93"/>
        <end position="112"/>
    </location>
</feature>
<name>A0A1X7QZX1_9SACH</name>
<feature type="region of interest" description="Disordered" evidence="4">
    <location>
        <begin position="1"/>
        <end position="112"/>
    </location>
</feature>
<dbReference type="OrthoDB" id="4036141at2759"/>
<gene>
    <name evidence="5" type="ORF">KASA_0P01034G</name>
</gene>
<dbReference type="Proteomes" id="UP000196158">
    <property type="component" value="Unassembled WGS sequence"/>
</dbReference>
<keyword evidence="6" id="KW-1185">Reference proteome</keyword>
<dbReference type="InterPro" id="IPR031632">
    <property type="entry name" value="SVIP"/>
</dbReference>
<keyword evidence="3" id="KW-0449">Lipoprotein</keyword>
<dbReference type="EMBL" id="FXLY01000003">
    <property type="protein sequence ID" value="SMN18977.1"/>
    <property type="molecule type" value="Genomic_DNA"/>
</dbReference>
<feature type="compositionally biased region" description="Polar residues" evidence="4">
    <location>
        <begin position="7"/>
        <end position="26"/>
    </location>
</feature>
<keyword evidence="1" id="KW-0519">Myristate</keyword>
<feature type="compositionally biased region" description="Basic and acidic residues" evidence="4">
    <location>
        <begin position="76"/>
        <end position="85"/>
    </location>
</feature>
<dbReference type="Pfam" id="PF15811">
    <property type="entry name" value="SVIP"/>
    <property type="match status" value="1"/>
</dbReference>
<feature type="compositionally biased region" description="Low complexity" evidence="4">
    <location>
        <begin position="33"/>
        <end position="55"/>
    </location>
</feature>
<reference evidence="5 6" key="1">
    <citation type="submission" date="2017-04" db="EMBL/GenBank/DDBJ databases">
        <authorList>
            <person name="Afonso C.L."/>
            <person name="Miller P.J."/>
            <person name="Scott M.A."/>
            <person name="Spackman E."/>
            <person name="Goraichik I."/>
            <person name="Dimitrov K.M."/>
            <person name="Suarez D.L."/>
            <person name="Swayne D.E."/>
        </authorList>
    </citation>
    <scope>NUCLEOTIDE SEQUENCE [LARGE SCALE GENOMIC DNA]</scope>
</reference>
<accession>A0A1X7QZX1</accession>
<evidence type="ECO:0000256" key="4">
    <source>
        <dbReference type="SAM" id="MobiDB-lite"/>
    </source>
</evidence>